<dbReference type="FunFam" id="3.30.160.60:FF:002343">
    <property type="entry name" value="Zinc finger protein 33A"/>
    <property type="match status" value="3"/>
</dbReference>
<dbReference type="PROSITE" id="PS50157">
    <property type="entry name" value="ZINC_FINGER_C2H2_2"/>
    <property type="match status" value="8"/>
</dbReference>
<comment type="subcellular location">
    <subcellularLocation>
        <location evidence="1">Nucleus</location>
    </subcellularLocation>
</comment>
<dbReference type="EMBL" id="KV948353">
    <property type="protein sequence ID" value="PIO25504.1"/>
    <property type="molecule type" value="Genomic_DNA"/>
</dbReference>
<evidence type="ECO:0000313" key="15">
    <source>
        <dbReference type="EMBL" id="PIO25504.1"/>
    </source>
</evidence>
<feature type="compositionally biased region" description="Basic and acidic residues" evidence="12">
    <location>
        <begin position="244"/>
        <end position="259"/>
    </location>
</feature>
<reference evidence="16" key="1">
    <citation type="journal article" date="2017" name="Nat. Commun.">
        <title>The North American bullfrog draft genome provides insight into hormonal regulation of long noncoding RNA.</title>
        <authorList>
            <person name="Hammond S.A."/>
            <person name="Warren R.L."/>
            <person name="Vandervalk B.P."/>
            <person name="Kucuk E."/>
            <person name="Khan H."/>
            <person name="Gibb E.A."/>
            <person name="Pandoh P."/>
            <person name="Kirk H."/>
            <person name="Zhao Y."/>
            <person name="Jones M."/>
            <person name="Mungall A.J."/>
            <person name="Coope R."/>
            <person name="Pleasance S."/>
            <person name="Moore R.A."/>
            <person name="Holt R.A."/>
            <person name="Round J.M."/>
            <person name="Ohora S."/>
            <person name="Walle B.V."/>
            <person name="Veldhoen N."/>
            <person name="Helbing C.C."/>
            <person name="Birol I."/>
        </authorList>
    </citation>
    <scope>NUCLEOTIDE SEQUENCE [LARGE SCALE GENOMIC DNA]</scope>
</reference>
<evidence type="ECO:0000256" key="2">
    <source>
        <dbReference type="ARBA" id="ARBA00006991"/>
    </source>
</evidence>
<evidence type="ECO:0000256" key="7">
    <source>
        <dbReference type="ARBA" id="ARBA00023015"/>
    </source>
</evidence>
<evidence type="ECO:0000256" key="9">
    <source>
        <dbReference type="ARBA" id="ARBA00023163"/>
    </source>
</evidence>
<evidence type="ECO:0000259" key="14">
    <source>
        <dbReference type="PROSITE" id="PS50805"/>
    </source>
</evidence>
<dbReference type="PROSITE" id="PS50805">
    <property type="entry name" value="KRAB"/>
    <property type="match status" value="1"/>
</dbReference>
<dbReference type="PANTHER" id="PTHR24399:SF54">
    <property type="entry name" value="GASTRULA ZINC FINGER PROTEIN XLCGF26.1-LIKE-RELATED"/>
    <property type="match status" value="1"/>
</dbReference>
<dbReference type="Proteomes" id="UP000228934">
    <property type="component" value="Unassembled WGS sequence"/>
</dbReference>
<keyword evidence="16" id="KW-1185">Reference proteome</keyword>
<dbReference type="GO" id="GO:0008270">
    <property type="term" value="F:zinc ion binding"/>
    <property type="evidence" value="ECO:0007669"/>
    <property type="project" value="UniProtKB-KW"/>
</dbReference>
<dbReference type="InterPro" id="IPR001909">
    <property type="entry name" value="KRAB"/>
</dbReference>
<name>A0A2G9RCD3_AQUCT</name>
<dbReference type="FunFam" id="3.30.160.60:FF:000320">
    <property type="entry name" value="Zinc finger protein 777"/>
    <property type="match status" value="1"/>
</dbReference>
<protein>
    <submittedName>
        <fullName evidence="15">Uncharacterized protein</fullName>
    </submittedName>
</protein>
<evidence type="ECO:0000256" key="12">
    <source>
        <dbReference type="SAM" id="MobiDB-lite"/>
    </source>
</evidence>
<dbReference type="GO" id="GO:0005654">
    <property type="term" value="C:nucleoplasm"/>
    <property type="evidence" value="ECO:0007669"/>
    <property type="project" value="TreeGrafter"/>
</dbReference>
<keyword evidence="4" id="KW-0677">Repeat</keyword>
<dbReference type="SUPFAM" id="SSF109640">
    <property type="entry name" value="KRAB domain (Kruppel-associated box)"/>
    <property type="match status" value="1"/>
</dbReference>
<dbReference type="SUPFAM" id="SSF57667">
    <property type="entry name" value="beta-beta-alpha zinc fingers"/>
    <property type="match status" value="4"/>
</dbReference>
<keyword evidence="5 11" id="KW-0863">Zinc-finger</keyword>
<feature type="compositionally biased region" description="Polar residues" evidence="12">
    <location>
        <begin position="215"/>
        <end position="230"/>
    </location>
</feature>
<organism evidence="15 16">
    <name type="scientific">Aquarana catesbeiana</name>
    <name type="common">American bullfrog</name>
    <name type="synonym">Rana catesbeiana</name>
    <dbReference type="NCBI Taxonomy" id="8400"/>
    <lineage>
        <taxon>Eukaryota</taxon>
        <taxon>Metazoa</taxon>
        <taxon>Chordata</taxon>
        <taxon>Craniata</taxon>
        <taxon>Vertebrata</taxon>
        <taxon>Euteleostomi</taxon>
        <taxon>Amphibia</taxon>
        <taxon>Batrachia</taxon>
        <taxon>Anura</taxon>
        <taxon>Neobatrachia</taxon>
        <taxon>Ranoidea</taxon>
        <taxon>Ranidae</taxon>
        <taxon>Aquarana</taxon>
    </lineage>
</organism>
<dbReference type="InterPro" id="IPR036051">
    <property type="entry name" value="KRAB_dom_sf"/>
</dbReference>
<keyword evidence="8" id="KW-0238">DNA-binding</keyword>
<evidence type="ECO:0000256" key="1">
    <source>
        <dbReference type="ARBA" id="ARBA00004123"/>
    </source>
</evidence>
<evidence type="ECO:0000256" key="5">
    <source>
        <dbReference type="ARBA" id="ARBA00022771"/>
    </source>
</evidence>
<evidence type="ECO:0000256" key="11">
    <source>
        <dbReference type="PROSITE-ProRule" id="PRU00042"/>
    </source>
</evidence>
<keyword evidence="3" id="KW-0479">Metal-binding</keyword>
<feature type="domain" description="C2H2-type" evidence="13">
    <location>
        <begin position="373"/>
        <end position="400"/>
    </location>
</feature>
<keyword evidence="7" id="KW-0805">Transcription regulation</keyword>
<dbReference type="InterPro" id="IPR013087">
    <property type="entry name" value="Znf_C2H2_type"/>
</dbReference>
<feature type="domain" description="KRAB" evidence="14">
    <location>
        <begin position="185"/>
        <end position="273"/>
    </location>
</feature>
<accession>A0A2G9RCD3</accession>
<keyword evidence="9" id="KW-0804">Transcription</keyword>
<dbReference type="OrthoDB" id="6077919at2759"/>
<sequence length="595" mass="66194">MSAPLSRRQLGGGGPPSCILGEGIYGTGAIFGGRLQPPAGPPGRQVCIRNTTSWSSVPEAHVAAACGWAQKPVWGLPQRQRNGPELSILSEEAGQLRRSQGRTRHGRITQSADLESGLVTQLEGPGGKLNGTLDPVPTVNLVKSGDHLTFRVPSPHFLKDRRINDKKIVEVTNKIIELLTGEVPIRCQDVTVYFSMEEWEYLEGHKDTYKNVMTENQPSLTSPDESSNGNPPERCPRPLYSRDSTQEDHTIPHHHQSEERINIKVEVKEQKEETYVGGDHPSIKEVGMIMKSKQKEVSPPFDTNGCDVRNSSERHLLLSADFKSEDNVITQDPPGGNPNTQNIHHRPSCPETSMDPSDQGESSHQSHTMIRPYSCSECGKCFTQKGGLVRHQRIHTGERPYSCSECGKSFTQNGALVQHQISHTSERSYSCSECGKSFTHQRALGMHQKIHTGERPYSCSGCGKTFTQKGGLVRHQRIHTGERPYSCLECGKSFTQKGALVQHQISHTGERSYSCSECGKSFAHQGALVIHQRIHTGERPYSCSECGKSFTHQRALDIHQRIHTGERPYPCLVCEKYFNHKGALVRHQRIHTDEC</sequence>
<feature type="domain" description="C2H2-type" evidence="13">
    <location>
        <begin position="429"/>
        <end position="456"/>
    </location>
</feature>
<dbReference type="SMART" id="SM00355">
    <property type="entry name" value="ZnF_C2H2"/>
    <property type="match status" value="8"/>
</dbReference>
<evidence type="ECO:0000256" key="8">
    <source>
        <dbReference type="ARBA" id="ARBA00023125"/>
    </source>
</evidence>
<feature type="compositionally biased region" description="Polar residues" evidence="12">
    <location>
        <begin position="350"/>
        <end position="366"/>
    </location>
</feature>
<feature type="region of interest" description="Disordered" evidence="12">
    <location>
        <begin position="324"/>
        <end position="366"/>
    </location>
</feature>
<dbReference type="Gene3D" id="6.10.140.140">
    <property type="match status" value="1"/>
</dbReference>
<comment type="similarity">
    <text evidence="2">Belongs to the krueppel C2H2-type zinc-finger protein family.</text>
</comment>
<dbReference type="PROSITE" id="PS00028">
    <property type="entry name" value="ZINC_FINGER_C2H2_1"/>
    <property type="match status" value="8"/>
</dbReference>
<proteinExistence type="inferred from homology"/>
<dbReference type="FunFam" id="3.30.160.60:FF:001437">
    <property type="entry name" value="Zinc finger protein 594"/>
    <property type="match status" value="1"/>
</dbReference>
<dbReference type="GO" id="GO:0000978">
    <property type="term" value="F:RNA polymerase II cis-regulatory region sequence-specific DNA binding"/>
    <property type="evidence" value="ECO:0007669"/>
    <property type="project" value="TreeGrafter"/>
</dbReference>
<dbReference type="FunFam" id="3.30.160.60:FF:000295">
    <property type="entry name" value="zinc finger protein 19"/>
    <property type="match status" value="1"/>
</dbReference>
<dbReference type="AlphaFoldDB" id="A0A2G9RCD3"/>
<feature type="region of interest" description="Disordered" evidence="12">
    <location>
        <begin position="215"/>
        <end position="259"/>
    </location>
</feature>
<gene>
    <name evidence="15" type="ORF">AB205_0147740</name>
</gene>
<evidence type="ECO:0000313" key="16">
    <source>
        <dbReference type="Proteomes" id="UP000228934"/>
    </source>
</evidence>
<evidence type="ECO:0000256" key="3">
    <source>
        <dbReference type="ARBA" id="ARBA00022723"/>
    </source>
</evidence>
<dbReference type="Gene3D" id="3.30.160.60">
    <property type="entry name" value="Classic Zinc Finger"/>
    <property type="match status" value="8"/>
</dbReference>
<dbReference type="InterPro" id="IPR036236">
    <property type="entry name" value="Znf_C2H2_sf"/>
</dbReference>
<dbReference type="Pfam" id="PF01352">
    <property type="entry name" value="KRAB"/>
    <property type="match status" value="1"/>
</dbReference>
<dbReference type="GO" id="GO:0002682">
    <property type="term" value="P:regulation of immune system process"/>
    <property type="evidence" value="ECO:0007669"/>
    <property type="project" value="TreeGrafter"/>
</dbReference>
<feature type="non-terminal residue" evidence="15">
    <location>
        <position position="595"/>
    </location>
</feature>
<dbReference type="GO" id="GO:0001817">
    <property type="term" value="P:regulation of cytokine production"/>
    <property type="evidence" value="ECO:0007669"/>
    <property type="project" value="TreeGrafter"/>
</dbReference>
<evidence type="ECO:0000256" key="4">
    <source>
        <dbReference type="ARBA" id="ARBA00022737"/>
    </source>
</evidence>
<dbReference type="FunFam" id="3.30.160.60:FF:000358">
    <property type="entry name" value="zinc finger protein 24"/>
    <property type="match status" value="1"/>
</dbReference>
<feature type="domain" description="C2H2-type" evidence="13">
    <location>
        <begin position="401"/>
        <end position="428"/>
    </location>
</feature>
<feature type="domain" description="C2H2-type" evidence="13">
    <location>
        <begin position="485"/>
        <end position="512"/>
    </location>
</feature>
<evidence type="ECO:0000259" key="13">
    <source>
        <dbReference type="PROSITE" id="PS50157"/>
    </source>
</evidence>
<dbReference type="FunFam" id="3.30.160.60:FF:001119">
    <property type="entry name" value="zinc finger protein 408"/>
    <property type="match status" value="1"/>
</dbReference>
<dbReference type="GO" id="GO:0001227">
    <property type="term" value="F:DNA-binding transcription repressor activity, RNA polymerase II-specific"/>
    <property type="evidence" value="ECO:0007669"/>
    <property type="project" value="TreeGrafter"/>
</dbReference>
<feature type="domain" description="C2H2-type" evidence="13">
    <location>
        <begin position="569"/>
        <end position="595"/>
    </location>
</feature>
<feature type="domain" description="C2H2-type" evidence="13">
    <location>
        <begin position="541"/>
        <end position="568"/>
    </location>
</feature>
<evidence type="ECO:0000256" key="10">
    <source>
        <dbReference type="ARBA" id="ARBA00023242"/>
    </source>
</evidence>
<keyword evidence="10" id="KW-0539">Nucleus</keyword>
<evidence type="ECO:0000256" key="6">
    <source>
        <dbReference type="ARBA" id="ARBA00022833"/>
    </source>
</evidence>
<dbReference type="CDD" id="cd07765">
    <property type="entry name" value="KRAB_A-box"/>
    <property type="match status" value="1"/>
</dbReference>
<dbReference type="Pfam" id="PF00096">
    <property type="entry name" value="zf-C2H2"/>
    <property type="match status" value="8"/>
</dbReference>
<feature type="domain" description="C2H2-type" evidence="13">
    <location>
        <begin position="513"/>
        <end position="540"/>
    </location>
</feature>
<keyword evidence="6" id="KW-0862">Zinc</keyword>
<dbReference type="PANTHER" id="PTHR24399">
    <property type="entry name" value="ZINC FINGER AND BTB DOMAIN-CONTAINING"/>
    <property type="match status" value="1"/>
</dbReference>
<feature type="domain" description="C2H2-type" evidence="13">
    <location>
        <begin position="457"/>
        <end position="484"/>
    </location>
</feature>